<dbReference type="GO" id="GO:0005737">
    <property type="term" value="C:cytoplasm"/>
    <property type="evidence" value="ECO:0007669"/>
    <property type="project" value="TreeGrafter"/>
</dbReference>
<accession>A0AAV5V4N8</accession>
<keyword evidence="4" id="KW-1185">Reference proteome</keyword>
<dbReference type="InterPro" id="IPR006186">
    <property type="entry name" value="Ser/Thr-sp_prot-phosphatase"/>
</dbReference>
<feature type="domain" description="Serine/threonine specific protein phosphatases" evidence="2">
    <location>
        <begin position="254"/>
        <end position="259"/>
    </location>
</feature>
<gene>
    <name evidence="3" type="ORF">PFISCL1PPCAC_4539</name>
</gene>
<dbReference type="Proteomes" id="UP001432322">
    <property type="component" value="Unassembled WGS sequence"/>
</dbReference>
<evidence type="ECO:0000313" key="4">
    <source>
        <dbReference type="Proteomes" id="UP001432322"/>
    </source>
</evidence>
<dbReference type="SMART" id="SM00156">
    <property type="entry name" value="PP2Ac"/>
    <property type="match status" value="1"/>
</dbReference>
<dbReference type="PRINTS" id="PR00114">
    <property type="entry name" value="STPHPHTASE"/>
</dbReference>
<comment type="catalytic activity">
    <reaction evidence="1">
        <text>O-phospho-L-threonyl-[protein] + H2O = L-threonyl-[protein] + phosphate</text>
        <dbReference type="Rhea" id="RHEA:47004"/>
        <dbReference type="Rhea" id="RHEA-COMP:11060"/>
        <dbReference type="Rhea" id="RHEA-COMP:11605"/>
        <dbReference type="ChEBI" id="CHEBI:15377"/>
        <dbReference type="ChEBI" id="CHEBI:30013"/>
        <dbReference type="ChEBI" id="CHEBI:43474"/>
        <dbReference type="ChEBI" id="CHEBI:61977"/>
        <dbReference type="EC" id="3.1.3.16"/>
    </reaction>
</comment>
<reference evidence="3" key="1">
    <citation type="submission" date="2023-10" db="EMBL/GenBank/DDBJ databases">
        <title>Genome assembly of Pristionchus species.</title>
        <authorList>
            <person name="Yoshida K."/>
            <person name="Sommer R.J."/>
        </authorList>
    </citation>
    <scope>NUCLEOTIDE SEQUENCE</scope>
    <source>
        <strain evidence="3">RS5133</strain>
    </source>
</reference>
<sequence length="435" mass="49914">RLENFYLHPEKKLTPEQKDYNRKHDIKQIVYPVTDRFLKINSEQRFFEKALSEDEGEIIKWLTTRIDKTTLKNSAPRSTASQSTVSKSAAEDTRFPCQLFQSSLASDESLFTALLQDPVVIRRIRECRATEKEQKRYRAILAEIFSLDTLIAVRVNFAIDDVSEIVSKVKEIIRTEPVLIEDIPAGITVVTDLHGKLYELYRVFRADSVNGKPGYECTKYLFLGDYVDRGEMGLEVVMTLFILKILYPSKVFLLKGNHEFYKTNHYMGFGLEMYKRYEKEEAELLYAIINDCFGYLSIAGIQGNKIFCAHAGISIGSFTRDEMRRLEKPYFRAAADPLVSDLVWSDPAFNLKGVHFNSARNVSIYFGEDEFNHAMEIINCKAMIRGHAIMADGYEMAWNRLFSVFTITGKTNKGAVALVDELLKVHLRIFTADTN</sequence>
<dbReference type="GO" id="GO:0005634">
    <property type="term" value="C:nucleus"/>
    <property type="evidence" value="ECO:0007669"/>
    <property type="project" value="TreeGrafter"/>
</dbReference>
<dbReference type="GO" id="GO:0004722">
    <property type="term" value="F:protein serine/threonine phosphatase activity"/>
    <property type="evidence" value="ECO:0007669"/>
    <property type="project" value="UniProtKB-EC"/>
</dbReference>
<dbReference type="SUPFAM" id="SSF56300">
    <property type="entry name" value="Metallo-dependent phosphatases"/>
    <property type="match status" value="1"/>
</dbReference>
<dbReference type="Gene3D" id="3.60.21.10">
    <property type="match status" value="1"/>
</dbReference>
<organism evidence="3 4">
    <name type="scientific">Pristionchus fissidentatus</name>
    <dbReference type="NCBI Taxonomy" id="1538716"/>
    <lineage>
        <taxon>Eukaryota</taxon>
        <taxon>Metazoa</taxon>
        <taxon>Ecdysozoa</taxon>
        <taxon>Nematoda</taxon>
        <taxon>Chromadorea</taxon>
        <taxon>Rhabditida</taxon>
        <taxon>Rhabditina</taxon>
        <taxon>Diplogasteromorpha</taxon>
        <taxon>Diplogasteroidea</taxon>
        <taxon>Neodiplogasteridae</taxon>
        <taxon>Pristionchus</taxon>
    </lineage>
</organism>
<dbReference type="PROSITE" id="PS00125">
    <property type="entry name" value="SER_THR_PHOSPHATASE"/>
    <property type="match status" value="1"/>
</dbReference>
<keyword evidence="1" id="KW-0378">Hydrolase</keyword>
<feature type="non-terminal residue" evidence="3">
    <location>
        <position position="1"/>
    </location>
</feature>
<name>A0AAV5V4N8_9BILA</name>
<comment type="similarity">
    <text evidence="1">Belongs to the PPP phosphatase family.</text>
</comment>
<dbReference type="InterPro" id="IPR050341">
    <property type="entry name" value="PP1_catalytic_subunit"/>
</dbReference>
<dbReference type="Pfam" id="PF00149">
    <property type="entry name" value="Metallophos"/>
    <property type="match status" value="1"/>
</dbReference>
<dbReference type="InterPro" id="IPR029052">
    <property type="entry name" value="Metallo-depent_PP-like"/>
</dbReference>
<dbReference type="EMBL" id="BTSY01000002">
    <property type="protein sequence ID" value="GMT13242.1"/>
    <property type="molecule type" value="Genomic_DNA"/>
</dbReference>
<dbReference type="PANTHER" id="PTHR11668">
    <property type="entry name" value="SERINE/THREONINE PROTEIN PHOSPHATASE"/>
    <property type="match status" value="1"/>
</dbReference>
<dbReference type="PANTHER" id="PTHR11668:SF491">
    <property type="entry name" value="SERINE_THREONINE-PROTEIN PHOSPHATASE"/>
    <property type="match status" value="1"/>
</dbReference>
<dbReference type="CDD" id="cd00144">
    <property type="entry name" value="MPP_PPP_family"/>
    <property type="match status" value="1"/>
</dbReference>
<protein>
    <recommendedName>
        <fullName evidence="1">Serine/threonine-protein phosphatase</fullName>
        <ecNumber evidence="1">3.1.3.16</ecNumber>
    </recommendedName>
</protein>
<dbReference type="InterPro" id="IPR004843">
    <property type="entry name" value="Calcineurin-like_PHP"/>
</dbReference>
<evidence type="ECO:0000259" key="2">
    <source>
        <dbReference type="PROSITE" id="PS00125"/>
    </source>
</evidence>
<evidence type="ECO:0000313" key="3">
    <source>
        <dbReference type="EMBL" id="GMT13242.1"/>
    </source>
</evidence>
<feature type="non-terminal residue" evidence="3">
    <location>
        <position position="435"/>
    </location>
</feature>
<dbReference type="EC" id="3.1.3.16" evidence="1"/>
<evidence type="ECO:0000256" key="1">
    <source>
        <dbReference type="RuleBase" id="RU004273"/>
    </source>
</evidence>
<dbReference type="AlphaFoldDB" id="A0AAV5V4N8"/>
<comment type="caution">
    <text evidence="3">The sequence shown here is derived from an EMBL/GenBank/DDBJ whole genome shotgun (WGS) entry which is preliminary data.</text>
</comment>
<proteinExistence type="inferred from homology"/>